<proteinExistence type="predicted"/>
<evidence type="ECO:0000313" key="1">
    <source>
        <dbReference type="EMBL" id="VFK62675.1"/>
    </source>
</evidence>
<name>A0A451A9I1_9GAMM</name>
<gene>
    <name evidence="1" type="ORF">BECKTUN1418D_GA0071000_11831</name>
</gene>
<sequence length="224" mass="25697">MNIQHFTFALDHARSSDWEHFEELCSRFLASEFPTLRTMANPTGDGGRDSELFYSSEEGLTVAFQYSLAKAWKAKISKTLKKIKDKFPHVRVLIYLSNKKIGANSDQIRKTCLDEGVSLDIRDLSWFSERMNIDDNKYKAAETFYQIIAEPLLKEQKVIEKNRPSLTTLESKAALTYLAMQWEDERTDKGLTKVVYEALTLSALRNTNSDSRMSRSNIHDVILG</sequence>
<reference evidence="1" key="1">
    <citation type="submission" date="2019-02" db="EMBL/GenBank/DDBJ databases">
        <authorList>
            <person name="Gruber-Vodicka R. H."/>
            <person name="Seah K. B. B."/>
        </authorList>
    </citation>
    <scope>NUCLEOTIDE SEQUENCE</scope>
    <source>
        <strain evidence="1">BECK_BY1</strain>
    </source>
</reference>
<protein>
    <recommendedName>
        <fullName evidence="2">Restriction endonuclease</fullName>
    </recommendedName>
</protein>
<organism evidence="1">
    <name type="scientific">Candidatus Kentrum sp. TUN</name>
    <dbReference type="NCBI Taxonomy" id="2126343"/>
    <lineage>
        <taxon>Bacteria</taxon>
        <taxon>Pseudomonadati</taxon>
        <taxon>Pseudomonadota</taxon>
        <taxon>Gammaproteobacteria</taxon>
        <taxon>Candidatus Kentrum</taxon>
    </lineage>
</organism>
<dbReference type="EMBL" id="CAADFX010000183">
    <property type="protein sequence ID" value="VFK62675.1"/>
    <property type="molecule type" value="Genomic_DNA"/>
</dbReference>
<dbReference type="AlphaFoldDB" id="A0A451A9I1"/>
<accession>A0A451A9I1</accession>
<evidence type="ECO:0008006" key="2">
    <source>
        <dbReference type="Google" id="ProtNLM"/>
    </source>
</evidence>